<feature type="region of interest" description="Disordered" evidence="1">
    <location>
        <begin position="15"/>
        <end position="40"/>
    </location>
</feature>
<dbReference type="RefSeq" id="WP_224193152.1">
    <property type="nucleotide sequence ID" value="NZ_JAIRAU010000027.1"/>
</dbReference>
<dbReference type="EMBL" id="JAIRAU010000027">
    <property type="protein sequence ID" value="MBZ5711388.1"/>
    <property type="molecule type" value="Genomic_DNA"/>
</dbReference>
<sequence>MALLLAPFVAAPRADAAEEAARAPKAASKSQARQREREYDGGVVRTSRCMAACHDRGSGREACLQTCAKRAERVSHPPATATLEQLSACLDDCYSDTTLRRTDRETCKLTCEQIATLAGPKSRQSRE</sequence>
<proteinExistence type="predicted"/>
<protein>
    <submittedName>
        <fullName evidence="2">Uncharacterized protein</fullName>
    </submittedName>
</protein>
<comment type="caution">
    <text evidence="2">The sequence shown here is derived from an EMBL/GenBank/DDBJ whole genome shotgun (WGS) entry which is preliminary data.</text>
</comment>
<organism evidence="2 3">
    <name type="scientific">Nannocystis pusilla</name>
    <dbReference type="NCBI Taxonomy" id="889268"/>
    <lineage>
        <taxon>Bacteria</taxon>
        <taxon>Pseudomonadati</taxon>
        <taxon>Myxococcota</taxon>
        <taxon>Polyangia</taxon>
        <taxon>Nannocystales</taxon>
        <taxon>Nannocystaceae</taxon>
        <taxon>Nannocystis</taxon>
    </lineage>
</organism>
<name>A0ABS7TT45_9BACT</name>
<gene>
    <name evidence="2" type="ORF">K7C98_19290</name>
</gene>
<evidence type="ECO:0000256" key="1">
    <source>
        <dbReference type="SAM" id="MobiDB-lite"/>
    </source>
</evidence>
<evidence type="ECO:0000313" key="2">
    <source>
        <dbReference type="EMBL" id="MBZ5711388.1"/>
    </source>
</evidence>
<reference evidence="2" key="1">
    <citation type="submission" date="2021-08" db="EMBL/GenBank/DDBJ databases">
        <authorList>
            <person name="Stevens D.C."/>
        </authorList>
    </citation>
    <scope>NUCLEOTIDE SEQUENCE</scope>
    <source>
        <strain evidence="2">DSM 53165</strain>
    </source>
</reference>
<accession>A0ABS7TT45</accession>
<keyword evidence="3" id="KW-1185">Reference proteome</keyword>
<dbReference type="Proteomes" id="UP001139031">
    <property type="component" value="Unassembled WGS sequence"/>
</dbReference>
<evidence type="ECO:0000313" key="3">
    <source>
        <dbReference type="Proteomes" id="UP001139031"/>
    </source>
</evidence>